<feature type="compositionally biased region" description="Polar residues" evidence="1">
    <location>
        <begin position="36"/>
        <end position="45"/>
    </location>
</feature>
<proteinExistence type="predicted"/>
<comment type="caution">
    <text evidence="2">The sequence shown here is derived from an EMBL/GenBank/DDBJ whole genome shotgun (WGS) entry which is preliminary data.</text>
</comment>
<name>A0A428RWN7_9HYPO</name>
<protein>
    <submittedName>
        <fullName evidence="2">Uncharacterized protein</fullName>
    </submittedName>
</protein>
<dbReference type="Proteomes" id="UP000287972">
    <property type="component" value="Unassembled WGS sequence"/>
</dbReference>
<evidence type="ECO:0000256" key="1">
    <source>
        <dbReference type="SAM" id="MobiDB-lite"/>
    </source>
</evidence>
<gene>
    <name evidence="2" type="ORF">CEP51_005511</name>
</gene>
<feature type="region of interest" description="Disordered" evidence="1">
    <location>
        <begin position="36"/>
        <end position="57"/>
    </location>
</feature>
<dbReference type="AlphaFoldDB" id="A0A428RWN7"/>
<organism evidence="2 3">
    <name type="scientific">Fusarium floridanum</name>
    <dbReference type="NCBI Taxonomy" id="1325733"/>
    <lineage>
        <taxon>Eukaryota</taxon>
        <taxon>Fungi</taxon>
        <taxon>Dikarya</taxon>
        <taxon>Ascomycota</taxon>
        <taxon>Pezizomycotina</taxon>
        <taxon>Sordariomycetes</taxon>
        <taxon>Hypocreomycetidae</taxon>
        <taxon>Hypocreales</taxon>
        <taxon>Nectriaceae</taxon>
        <taxon>Fusarium</taxon>
        <taxon>Fusarium solani species complex</taxon>
    </lineage>
</organism>
<evidence type="ECO:0000313" key="3">
    <source>
        <dbReference type="Proteomes" id="UP000287972"/>
    </source>
</evidence>
<reference evidence="2 3" key="1">
    <citation type="submission" date="2017-06" db="EMBL/GenBank/DDBJ databases">
        <title>Comparative genomic analysis of Ambrosia Fusariam Clade fungi.</title>
        <authorList>
            <person name="Stajich J.E."/>
            <person name="Carrillo J."/>
            <person name="Kijimoto T."/>
            <person name="Eskalen A."/>
            <person name="O'Donnell K."/>
            <person name="Kasson M."/>
        </authorList>
    </citation>
    <scope>NUCLEOTIDE SEQUENCE [LARGE SCALE GENOMIC DNA]</scope>
    <source>
        <strain evidence="2 3">NRRL62606</strain>
    </source>
</reference>
<accession>A0A428RWN7</accession>
<keyword evidence="3" id="KW-1185">Reference proteome</keyword>
<dbReference type="EMBL" id="NKCL01000111">
    <property type="protein sequence ID" value="RSL81927.1"/>
    <property type="molecule type" value="Genomic_DNA"/>
</dbReference>
<sequence length="268" mass="29624">MSSYTPTYIPSPNWDIPVDSDIVVLGRLIKDPNNPQSKIAKSSVTPIPPPAPYEGKKTDWQTTLEQIRSGRIGLWAKCVQFIEGGLSFGQLKSSLENHRFDVLETKYFLPDDDYFAQVLEDTGVKAYLHVHNWRKPVYLITGIKIARGASVSTESSTGRLAQAELKVDATSVGAPVDVGPEATWESEKKRGISYGGSTDYIFAYQLTRMTPKRGGKDSRNEGYVKGAVYGKGEAGGAEELKVRDVLDIEEEVGRGFSDTWEKPDEDEV</sequence>
<evidence type="ECO:0000313" key="2">
    <source>
        <dbReference type="EMBL" id="RSL81927.1"/>
    </source>
</evidence>